<organism evidence="6 7">
    <name type="scientific">Lichtheimia ornata</name>
    <dbReference type="NCBI Taxonomy" id="688661"/>
    <lineage>
        <taxon>Eukaryota</taxon>
        <taxon>Fungi</taxon>
        <taxon>Fungi incertae sedis</taxon>
        <taxon>Mucoromycota</taxon>
        <taxon>Mucoromycotina</taxon>
        <taxon>Mucoromycetes</taxon>
        <taxon>Mucorales</taxon>
        <taxon>Lichtheimiaceae</taxon>
        <taxon>Lichtheimia</taxon>
    </lineage>
</organism>
<evidence type="ECO:0000313" key="7">
    <source>
        <dbReference type="Proteomes" id="UP001234581"/>
    </source>
</evidence>
<dbReference type="Pfam" id="PF00561">
    <property type="entry name" value="Abhydrolase_1"/>
    <property type="match status" value="1"/>
</dbReference>
<evidence type="ECO:0000256" key="2">
    <source>
        <dbReference type="ARBA" id="ARBA00023098"/>
    </source>
</evidence>
<keyword evidence="4" id="KW-0812">Transmembrane</keyword>
<dbReference type="AlphaFoldDB" id="A0AAD8DHK9"/>
<evidence type="ECO:0000256" key="1">
    <source>
        <dbReference type="ARBA" id="ARBA00022963"/>
    </source>
</evidence>
<name>A0AAD8DHK9_9FUNG</name>
<dbReference type="InterPro" id="IPR029058">
    <property type="entry name" value="AB_hydrolase_fold"/>
</dbReference>
<evidence type="ECO:0000313" key="6">
    <source>
        <dbReference type="EMBL" id="KAJ8662970.1"/>
    </source>
</evidence>
<dbReference type="GO" id="GO:0016042">
    <property type="term" value="P:lipid catabolic process"/>
    <property type="evidence" value="ECO:0007669"/>
    <property type="project" value="UniProtKB-KW"/>
</dbReference>
<dbReference type="EMBL" id="JARTCD010000003">
    <property type="protein sequence ID" value="KAJ8662970.1"/>
    <property type="molecule type" value="Genomic_DNA"/>
</dbReference>
<keyword evidence="4" id="KW-1133">Transmembrane helix</keyword>
<keyword evidence="7" id="KW-1185">Reference proteome</keyword>
<dbReference type="SUPFAM" id="SSF53474">
    <property type="entry name" value="alpha/beta-Hydrolases"/>
    <property type="match status" value="1"/>
</dbReference>
<feature type="transmembrane region" description="Helical" evidence="4">
    <location>
        <begin position="20"/>
        <end position="44"/>
    </location>
</feature>
<dbReference type="RefSeq" id="XP_058347882.1">
    <property type="nucleotide sequence ID" value="XM_058481244.1"/>
</dbReference>
<protein>
    <recommendedName>
        <fullName evidence="5">AB hydrolase-1 domain-containing protein</fullName>
    </recommendedName>
</protein>
<keyword evidence="4" id="KW-0472">Membrane</keyword>
<comment type="caution">
    <text evidence="6">The sequence shown here is derived from an EMBL/GenBank/DDBJ whole genome shotgun (WGS) entry which is preliminary data.</text>
</comment>
<proteinExistence type="predicted"/>
<accession>A0AAD8DHK9</accession>
<reference evidence="6 7" key="1">
    <citation type="submission" date="2023-03" db="EMBL/GenBank/DDBJ databases">
        <title>Genome sequence of Lichtheimia ornata CBS 291.66.</title>
        <authorList>
            <person name="Mohabir J.T."/>
            <person name="Shea T.P."/>
            <person name="Kurbessoian T."/>
            <person name="Berby B."/>
            <person name="Fontaine J."/>
            <person name="Livny J."/>
            <person name="Gnirke A."/>
            <person name="Stajich J.E."/>
            <person name="Cuomo C.A."/>
        </authorList>
    </citation>
    <scope>NUCLEOTIDE SEQUENCE [LARGE SCALE GENOMIC DNA]</scope>
    <source>
        <strain evidence="6">CBS 291.66</strain>
    </source>
</reference>
<gene>
    <name evidence="6" type="ORF">O0I10_001146</name>
</gene>
<feature type="region of interest" description="Disordered" evidence="3">
    <location>
        <begin position="483"/>
        <end position="513"/>
    </location>
</feature>
<dbReference type="GeneID" id="83208564"/>
<keyword evidence="1" id="KW-0442">Lipid degradation</keyword>
<evidence type="ECO:0000259" key="5">
    <source>
        <dbReference type="Pfam" id="PF00561"/>
    </source>
</evidence>
<keyword evidence="2" id="KW-0443">Lipid metabolism</keyword>
<dbReference type="Gene3D" id="3.40.50.1820">
    <property type="entry name" value="alpha/beta hydrolase"/>
    <property type="match status" value="1"/>
</dbReference>
<dbReference type="PANTHER" id="PTHR11005">
    <property type="entry name" value="LYSOSOMAL ACID LIPASE-RELATED"/>
    <property type="match status" value="1"/>
</dbReference>
<feature type="domain" description="AB hydrolase-1" evidence="5">
    <location>
        <begin position="155"/>
        <end position="454"/>
    </location>
</feature>
<evidence type="ECO:0000256" key="3">
    <source>
        <dbReference type="SAM" id="MobiDB-lite"/>
    </source>
</evidence>
<dbReference type="Proteomes" id="UP001234581">
    <property type="component" value="Unassembled WGS sequence"/>
</dbReference>
<evidence type="ECO:0000256" key="4">
    <source>
        <dbReference type="SAM" id="Phobius"/>
    </source>
</evidence>
<dbReference type="InterPro" id="IPR000073">
    <property type="entry name" value="AB_hydrolase_1"/>
</dbReference>
<sequence>MIPISIPILDRLTFRDYQSLIFAVLFFGFESLVRIIVTILPSFIIRSIDVFIASAFPWLSKLESEPHVSPLEKAESFDEMMRFWKRYNFEQHVVRTLDDYLLCVHRIPSIKSTDRSLPPVGKMIESKAHRIQVIDNLEYFDEHFPRVNNNNSIRPVVLLYHGFLMSSEVWICNVDEHRNLPFILAERGYDVWLGNARGNKYSQNHLWRNPRHQSFWEFSMNEYAMRDLPDVVDYILEITGAPNLTYIGFSQGTAQAFSALSINPSLNRKVNLFIAMAPATTPKGLHHPLIDAFVKATPSVIYLLFGRKTPLKLALFWQRVISPPMFVKVIDSSVGFLFGWTGRNMTAEQKLVSYQHLYSLTSVKSLVHWFQIIRTGRFQMFDELPSRLPYHTSNAVMDHVPPRFPTKQIKTPIAIFYGGSDSLVDFSVLAADLPSPLAYVKAIERWEHLDFLWAEEIENVVYPDILKLLNHFNPLTKEVNNNNDATVAGPGVVDMEPSQSNTTSDRSDVKQTA</sequence>